<sequence length="100" mass="11416">MARQKRAFELWAKMFWHGLAAALKVGKPSASCAEPSEHVYACRLGYLCALPIRRVIYAVGRGGQSDEFFFSQVTHSDLKRHRCRISKHACWHAAPSWSPW</sequence>
<accession>A0ABR1F9B8</accession>
<dbReference type="EMBL" id="JBBJBU010000003">
    <property type="protein sequence ID" value="KAK7206431.1"/>
    <property type="molecule type" value="Genomic_DNA"/>
</dbReference>
<feature type="chain" id="PRO_5045279562" description="Secreted protein" evidence="1">
    <location>
        <begin position="23"/>
        <end position="100"/>
    </location>
</feature>
<evidence type="ECO:0000313" key="2">
    <source>
        <dbReference type="EMBL" id="KAK7206431.1"/>
    </source>
</evidence>
<proteinExistence type="predicted"/>
<evidence type="ECO:0008006" key="4">
    <source>
        <dbReference type="Google" id="ProtNLM"/>
    </source>
</evidence>
<protein>
    <recommendedName>
        <fullName evidence="4">Secreted protein</fullName>
    </recommendedName>
</protein>
<name>A0ABR1F9B8_9ASCO</name>
<dbReference type="Proteomes" id="UP001498771">
    <property type="component" value="Unassembled WGS sequence"/>
</dbReference>
<gene>
    <name evidence="2" type="ORF">BZA70DRAFT_266743</name>
</gene>
<dbReference type="RefSeq" id="XP_064769464.1">
    <property type="nucleotide sequence ID" value="XM_064911051.1"/>
</dbReference>
<dbReference type="GeneID" id="90036563"/>
<organism evidence="2 3">
    <name type="scientific">Myxozyma melibiosi</name>
    <dbReference type="NCBI Taxonomy" id="54550"/>
    <lineage>
        <taxon>Eukaryota</taxon>
        <taxon>Fungi</taxon>
        <taxon>Dikarya</taxon>
        <taxon>Ascomycota</taxon>
        <taxon>Saccharomycotina</taxon>
        <taxon>Lipomycetes</taxon>
        <taxon>Lipomycetales</taxon>
        <taxon>Lipomycetaceae</taxon>
        <taxon>Myxozyma</taxon>
    </lineage>
</organism>
<reference evidence="2 3" key="1">
    <citation type="submission" date="2024-03" db="EMBL/GenBank/DDBJ databases">
        <title>Genome-scale model development and genomic sequencing of the oleaginous clade Lipomyces.</title>
        <authorList>
            <consortium name="Lawrence Berkeley National Laboratory"/>
            <person name="Czajka J.J."/>
            <person name="Han Y."/>
            <person name="Kim J."/>
            <person name="Mondo S.J."/>
            <person name="Hofstad B.A."/>
            <person name="Robles A."/>
            <person name="Haridas S."/>
            <person name="Riley R."/>
            <person name="LaButti K."/>
            <person name="Pangilinan J."/>
            <person name="Andreopoulos W."/>
            <person name="Lipzen A."/>
            <person name="Yan J."/>
            <person name="Wang M."/>
            <person name="Ng V."/>
            <person name="Grigoriev I.V."/>
            <person name="Spatafora J.W."/>
            <person name="Magnuson J.K."/>
            <person name="Baker S.E."/>
            <person name="Pomraning K.R."/>
        </authorList>
    </citation>
    <scope>NUCLEOTIDE SEQUENCE [LARGE SCALE GENOMIC DNA]</scope>
    <source>
        <strain evidence="2 3">Phaff 52-87</strain>
    </source>
</reference>
<keyword evidence="3" id="KW-1185">Reference proteome</keyword>
<feature type="signal peptide" evidence="1">
    <location>
        <begin position="1"/>
        <end position="22"/>
    </location>
</feature>
<evidence type="ECO:0000256" key="1">
    <source>
        <dbReference type="SAM" id="SignalP"/>
    </source>
</evidence>
<evidence type="ECO:0000313" key="3">
    <source>
        <dbReference type="Proteomes" id="UP001498771"/>
    </source>
</evidence>
<keyword evidence="1" id="KW-0732">Signal</keyword>
<comment type="caution">
    <text evidence="2">The sequence shown here is derived from an EMBL/GenBank/DDBJ whole genome shotgun (WGS) entry which is preliminary data.</text>
</comment>